<protein>
    <recommendedName>
        <fullName evidence="3">Aminoglycoside phosphotransferase domain-containing protein</fullName>
    </recommendedName>
</protein>
<evidence type="ECO:0000313" key="4">
    <source>
        <dbReference type="EMBL" id="CAH0367089.1"/>
    </source>
</evidence>
<evidence type="ECO:0000256" key="1">
    <source>
        <dbReference type="SAM" id="Coils"/>
    </source>
</evidence>
<dbReference type="Gene3D" id="3.90.1200.10">
    <property type="match status" value="1"/>
</dbReference>
<accession>A0A8J2WTY5</accession>
<dbReference type="SUPFAM" id="SSF56112">
    <property type="entry name" value="Protein kinase-like (PK-like)"/>
    <property type="match status" value="1"/>
</dbReference>
<sequence length="575" mass="63915">MSAMERTDLQHPETWTMDQEDKNDVAGRCLAGLRAQGIPATRVLLDPTKLKGGYICDTMRVKIFYDTVRKMSPKATGKGARGWVSERPATAILKIASPASADHDVAMRLRLYEREWHFYEQLSHRVTIRVPRYLGSVKDTETGLTTEGVLLEDLEVPGAVLCPQLDDAGVMLTIQHVAKHHATFWNAPELASGALGVKPHNGPWYQPGWGDDIAAYWPRFVRKWEKPDARRKLELPPEAFVAGEAIMNGFAWIQDELSKKPHTFNHGDVKPPNMFMMPNSVPAFIDWQYTAVGKGCQDILFFLIEGYTIEECRRLEPLAMKHYHAALVTYGVKDYSSEDLRRDWKLAAMHFPFYVAMWFGTTPDESLVDPDFPRRYVPRAFDCILRNKAHELLAAASTMSRSPSDVVGVPPGATLESLAADLHEARARIKRLTIERDRLKNTLESVKAAVHASAAARAAAVSAAAARRLPAPPANTSAATSATLLASFAAATAASLNPRRLVWTGTTLFRTKNPADKLYFAGEAVPVFPGGARRSGGWYTLEEETCSFQLALNRSYVGRLLAACPDPAWQQYRHT</sequence>
<keyword evidence="1" id="KW-0175">Coiled coil</keyword>
<feature type="region of interest" description="Disordered" evidence="2">
    <location>
        <begin position="1"/>
        <end position="20"/>
    </location>
</feature>
<dbReference type="PANTHER" id="PTHR11012">
    <property type="entry name" value="PROTEIN KINASE-LIKE DOMAIN-CONTAINING"/>
    <property type="match status" value="1"/>
</dbReference>
<dbReference type="InterPro" id="IPR011009">
    <property type="entry name" value="Kinase-like_dom_sf"/>
</dbReference>
<name>A0A8J2WTY5_9STRA</name>
<proteinExistence type="predicted"/>
<gene>
    <name evidence="4" type="ORF">PECAL_2P00940</name>
</gene>
<dbReference type="Pfam" id="PF01636">
    <property type="entry name" value="APH"/>
    <property type="match status" value="1"/>
</dbReference>
<feature type="coiled-coil region" evidence="1">
    <location>
        <begin position="415"/>
        <end position="449"/>
    </location>
</feature>
<evidence type="ECO:0000256" key="2">
    <source>
        <dbReference type="SAM" id="MobiDB-lite"/>
    </source>
</evidence>
<feature type="compositionally biased region" description="Basic and acidic residues" evidence="2">
    <location>
        <begin position="1"/>
        <end position="11"/>
    </location>
</feature>
<feature type="domain" description="Aminoglycoside phosphotransferase" evidence="3">
    <location>
        <begin position="89"/>
        <end position="305"/>
    </location>
</feature>
<dbReference type="Proteomes" id="UP000789595">
    <property type="component" value="Unassembled WGS sequence"/>
</dbReference>
<reference evidence="4" key="1">
    <citation type="submission" date="2021-11" db="EMBL/GenBank/DDBJ databases">
        <authorList>
            <consortium name="Genoscope - CEA"/>
            <person name="William W."/>
        </authorList>
    </citation>
    <scope>NUCLEOTIDE SEQUENCE</scope>
</reference>
<dbReference type="EMBL" id="CAKKNE010000002">
    <property type="protein sequence ID" value="CAH0367089.1"/>
    <property type="molecule type" value="Genomic_DNA"/>
</dbReference>
<organism evidence="4 5">
    <name type="scientific">Pelagomonas calceolata</name>
    <dbReference type="NCBI Taxonomy" id="35677"/>
    <lineage>
        <taxon>Eukaryota</taxon>
        <taxon>Sar</taxon>
        <taxon>Stramenopiles</taxon>
        <taxon>Ochrophyta</taxon>
        <taxon>Pelagophyceae</taxon>
        <taxon>Pelagomonadales</taxon>
        <taxon>Pelagomonadaceae</taxon>
        <taxon>Pelagomonas</taxon>
    </lineage>
</organism>
<evidence type="ECO:0000313" key="5">
    <source>
        <dbReference type="Proteomes" id="UP000789595"/>
    </source>
</evidence>
<evidence type="ECO:0000259" key="3">
    <source>
        <dbReference type="Pfam" id="PF01636"/>
    </source>
</evidence>
<dbReference type="AlphaFoldDB" id="A0A8J2WTY5"/>
<comment type="caution">
    <text evidence="4">The sequence shown here is derived from an EMBL/GenBank/DDBJ whole genome shotgun (WGS) entry which is preliminary data.</text>
</comment>
<keyword evidence="5" id="KW-1185">Reference proteome</keyword>
<dbReference type="PANTHER" id="PTHR11012:SF30">
    <property type="entry name" value="PROTEIN KINASE-LIKE DOMAIN-CONTAINING"/>
    <property type="match status" value="1"/>
</dbReference>
<dbReference type="InterPro" id="IPR002575">
    <property type="entry name" value="Aminoglycoside_PTrfase"/>
</dbReference>
<dbReference type="OrthoDB" id="411145at2759"/>